<evidence type="ECO:0000313" key="1">
    <source>
        <dbReference type="EMBL" id="KAJ6990430.1"/>
    </source>
</evidence>
<protein>
    <submittedName>
        <fullName evidence="1">Uncharacterized protein</fullName>
    </submittedName>
</protein>
<accession>A0AAD6QHE1</accession>
<keyword evidence="2" id="KW-1185">Reference proteome</keyword>
<dbReference type="Proteomes" id="UP001164929">
    <property type="component" value="Chromosome 7"/>
</dbReference>
<organism evidence="1 2">
    <name type="scientific">Populus alba x Populus x berolinensis</name>
    <dbReference type="NCBI Taxonomy" id="444605"/>
    <lineage>
        <taxon>Eukaryota</taxon>
        <taxon>Viridiplantae</taxon>
        <taxon>Streptophyta</taxon>
        <taxon>Embryophyta</taxon>
        <taxon>Tracheophyta</taxon>
        <taxon>Spermatophyta</taxon>
        <taxon>Magnoliopsida</taxon>
        <taxon>eudicotyledons</taxon>
        <taxon>Gunneridae</taxon>
        <taxon>Pentapetalae</taxon>
        <taxon>rosids</taxon>
        <taxon>fabids</taxon>
        <taxon>Malpighiales</taxon>
        <taxon>Salicaceae</taxon>
        <taxon>Saliceae</taxon>
        <taxon>Populus</taxon>
    </lineage>
</organism>
<proteinExistence type="predicted"/>
<dbReference type="EMBL" id="JAQIZT010000007">
    <property type="protein sequence ID" value="KAJ6990430.1"/>
    <property type="molecule type" value="Genomic_DNA"/>
</dbReference>
<sequence length="68" mass="7384">MKLQAAPDWNCCATKVLTVCLARRSRHQDSGVTAILQWQFGSSWDVSGGAHNEVFVKSEATCLQSCGV</sequence>
<dbReference type="AlphaFoldDB" id="A0AAD6QHE1"/>
<comment type="caution">
    <text evidence="1">The sequence shown here is derived from an EMBL/GenBank/DDBJ whole genome shotgun (WGS) entry which is preliminary data.</text>
</comment>
<gene>
    <name evidence="1" type="ORF">NC653_018852</name>
</gene>
<evidence type="ECO:0000313" key="2">
    <source>
        <dbReference type="Proteomes" id="UP001164929"/>
    </source>
</evidence>
<name>A0AAD6QHE1_9ROSI</name>
<reference evidence="1" key="1">
    <citation type="journal article" date="2023" name="Mol. Ecol. Resour.">
        <title>Chromosome-level genome assembly of a triploid poplar Populus alba 'Berolinensis'.</title>
        <authorList>
            <person name="Chen S."/>
            <person name="Yu Y."/>
            <person name="Wang X."/>
            <person name="Wang S."/>
            <person name="Zhang T."/>
            <person name="Zhou Y."/>
            <person name="He R."/>
            <person name="Meng N."/>
            <person name="Wang Y."/>
            <person name="Liu W."/>
            <person name="Liu Z."/>
            <person name="Liu J."/>
            <person name="Guo Q."/>
            <person name="Huang H."/>
            <person name="Sederoff R.R."/>
            <person name="Wang G."/>
            <person name="Qu G."/>
            <person name="Chen S."/>
        </authorList>
    </citation>
    <scope>NUCLEOTIDE SEQUENCE</scope>
    <source>
        <strain evidence="1">SC-2020</strain>
    </source>
</reference>